<feature type="transmembrane region" description="Helical" evidence="1">
    <location>
        <begin position="116"/>
        <end position="135"/>
    </location>
</feature>
<protein>
    <submittedName>
        <fullName evidence="2">Uncharacterized protein</fullName>
    </submittedName>
</protein>
<dbReference type="Proteomes" id="UP000187203">
    <property type="component" value="Unassembled WGS sequence"/>
</dbReference>
<dbReference type="PROSITE" id="PS51257">
    <property type="entry name" value="PROKAR_LIPOPROTEIN"/>
    <property type="match status" value="1"/>
</dbReference>
<keyword evidence="1" id="KW-0472">Membrane</keyword>
<feature type="transmembrane region" description="Helical" evidence="1">
    <location>
        <begin position="20"/>
        <end position="39"/>
    </location>
</feature>
<reference evidence="3" key="1">
    <citation type="submission" date="2013-09" db="EMBL/GenBank/DDBJ databases">
        <title>Corchorus olitorius genome sequencing.</title>
        <authorList>
            <person name="Alam M."/>
            <person name="Haque M.S."/>
            <person name="Islam M.S."/>
            <person name="Emdad E.M."/>
            <person name="Islam M.M."/>
            <person name="Ahmed B."/>
            <person name="Halim A."/>
            <person name="Hossen Q.M.M."/>
            <person name="Hossain M.Z."/>
            <person name="Ahmed R."/>
            <person name="Khan M.M."/>
            <person name="Islam R."/>
            <person name="Rashid M.M."/>
            <person name="Khan S.A."/>
            <person name="Rahman M.S."/>
            <person name="Alam M."/>
            <person name="Yahiya A.S."/>
            <person name="Khan M.S."/>
            <person name="Azam M.S."/>
            <person name="Haque T."/>
            <person name="Lashkar M.Z.H."/>
            <person name="Akhand A.I."/>
            <person name="Morshed G."/>
            <person name="Roy S."/>
            <person name="Uddin K.S."/>
            <person name="Rabeya T."/>
            <person name="Hossain A.S."/>
            <person name="Chowdhury A."/>
            <person name="Snigdha A.R."/>
            <person name="Mortoza M.S."/>
            <person name="Matin S.A."/>
            <person name="Hoque S.M.E."/>
            <person name="Islam M.K."/>
            <person name="Roy D.K."/>
            <person name="Haider R."/>
            <person name="Moosa M.M."/>
            <person name="Elias S.M."/>
            <person name="Hasan A.M."/>
            <person name="Jahan S."/>
            <person name="Shafiuddin M."/>
            <person name="Mahmood N."/>
            <person name="Shommy N.S."/>
        </authorList>
    </citation>
    <scope>NUCLEOTIDE SEQUENCE [LARGE SCALE GENOMIC DNA]</scope>
    <source>
        <strain evidence="3">cv. O-4</strain>
    </source>
</reference>
<keyword evidence="1" id="KW-1133">Transmembrane helix</keyword>
<proteinExistence type="predicted"/>
<feature type="transmembrane region" description="Helical" evidence="1">
    <location>
        <begin position="59"/>
        <end position="79"/>
    </location>
</feature>
<accession>A0A1R3JCB8</accession>
<comment type="caution">
    <text evidence="2">The sequence shown here is derived from an EMBL/GenBank/DDBJ whole genome shotgun (WGS) entry which is preliminary data.</text>
</comment>
<keyword evidence="1" id="KW-0812">Transmembrane</keyword>
<keyword evidence="3" id="KW-1185">Reference proteome</keyword>
<evidence type="ECO:0000313" key="3">
    <source>
        <dbReference type="Proteomes" id="UP000187203"/>
    </source>
</evidence>
<sequence length="227" mass="25312">MADEAQRQRKAPPLGSVHFFWALAGILASCSGIMSAGWLARNNPIASLIIGPMHIHTSIISYVVMVSTSHLLVYAYTLGRNSPPYLIGRSVKLRMDLIALWFALTIRLLHRDGNNLLFLCALVSYTIYIHALIQLRFTNLRDMGFPDLVLHMSMESLVCISFGGHRVFLAVLLLCGTSILCRYHFYSASKEHLEEDKEDERSYLLVDSDLGTYGSIVVTCKSGEGTN</sequence>
<evidence type="ECO:0000256" key="1">
    <source>
        <dbReference type="SAM" id="Phobius"/>
    </source>
</evidence>
<dbReference type="AlphaFoldDB" id="A0A1R3JCB8"/>
<organism evidence="2 3">
    <name type="scientific">Corchorus olitorius</name>
    <dbReference type="NCBI Taxonomy" id="93759"/>
    <lineage>
        <taxon>Eukaryota</taxon>
        <taxon>Viridiplantae</taxon>
        <taxon>Streptophyta</taxon>
        <taxon>Embryophyta</taxon>
        <taxon>Tracheophyta</taxon>
        <taxon>Spermatophyta</taxon>
        <taxon>Magnoliopsida</taxon>
        <taxon>eudicotyledons</taxon>
        <taxon>Gunneridae</taxon>
        <taxon>Pentapetalae</taxon>
        <taxon>rosids</taxon>
        <taxon>malvids</taxon>
        <taxon>Malvales</taxon>
        <taxon>Malvaceae</taxon>
        <taxon>Grewioideae</taxon>
        <taxon>Apeibeae</taxon>
        <taxon>Corchorus</taxon>
    </lineage>
</organism>
<dbReference type="EMBL" id="AWUE01016357">
    <property type="protein sequence ID" value="OMO92495.1"/>
    <property type="molecule type" value="Genomic_DNA"/>
</dbReference>
<evidence type="ECO:0000313" key="2">
    <source>
        <dbReference type="EMBL" id="OMO92495.1"/>
    </source>
</evidence>
<name>A0A1R3JCB8_9ROSI</name>
<feature type="transmembrane region" description="Helical" evidence="1">
    <location>
        <begin position="156"/>
        <end position="180"/>
    </location>
</feature>
<gene>
    <name evidence="2" type="ORF">COLO4_17546</name>
</gene>